<dbReference type="NCBIfam" id="TIGR02485">
    <property type="entry name" value="CobZ_N-term"/>
    <property type="match status" value="1"/>
</dbReference>
<dbReference type="InterPro" id="IPR003953">
    <property type="entry name" value="FAD-dep_OxRdtase_2_FAD-bd"/>
</dbReference>
<dbReference type="InterPro" id="IPR012831">
    <property type="entry name" value="CobZ"/>
</dbReference>
<dbReference type="SUPFAM" id="SSF56425">
    <property type="entry name" value="Succinate dehydrogenase/fumarate reductase flavoprotein, catalytic domain"/>
    <property type="match status" value="1"/>
</dbReference>
<dbReference type="EMBL" id="PPGH01000010">
    <property type="protein sequence ID" value="PQJ97491.1"/>
    <property type="molecule type" value="Genomic_DNA"/>
</dbReference>
<dbReference type="NCBIfam" id="NF006130">
    <property type="entry name" value="PRK08274.1"/>
    <property type="match status" value="1"/>
</dbReference>
<accession>A0A2S7XVK9</accession>
<comment type="cofactor">
    <cofactor evidence="1">
        <name>FAD</name>
        <dbReference type="ChEBI" id="CHEBI:57692"/>
    </cofactor>
</comment>
<dbReference type="Gene3D" id="3.50.50.60">
    <property type="entry name" value="FAD/NAD(P)-binding domain"/>
    <property type="match status" value="1"/>
</dbReference>
<dbReference type="SUPFAM" id="SSF51905">
    <property type="entry name" value="FAD/NAD(P)-binding domain"/>
    <property type="match status" value="1"/>
</dbReference>
<dbReference type="Gene3D" id="3.90.700.10">
    <property type="entry name" value="Succinate dehydrogenase/fumarate reductase flavoprotein, catalytic domain"/>
    <property type="match status" value="1"/>
</dbReference>
<dbReference type="AlphaFoldDB" id="A0A2S7XVK9"/>
<protein>
    <submittedName>
        <fullName evidence="6">Tricarballylate dehydrogenase</fullName>
    </submittedName>
</protein>
<name>A0A2S7XVK9_9GAMM</name>
<dbReference type="InterPro" id="IPR027477">
    <property type="entry name" value="Succ_DH/fumarate_Rdtase_cat_sf"/>
</dbReference>
<dbReference type="Pfam" id="PF00890">
    <property type="entry name" value="FAD_binding_2"/>
    <property type="match status" value="1"/>
</dbReference>
<evidence type="ECO:0000256" key="4">
    <source>
        <dbReference type="ARBA" id="ARBA00023002"/>
    </source>
</evidence>
<evidence type="ECO:0000256" key="2">
    <source>
        <dbReference type="ARBA" id="ARBA00022630"/>
    </source>
</evidence>
<dbReference type="Proteomes" id="UP000239936">
    <property type="component" value="Unassembled WGS sequence"/>
</dbReference>
<dbReference type="PANTHER" id="PTHR43400">
    <property type="entry name" value="FUMARATE REDUCTASE"/>
    <property type="match status" value="1"/>
</dbReference>
<keyword evidence="4" id="KW-0560">Oxidoreductase</keyword>
<keyword evidence="2" id="KW-0285">Flavoprotein</keyword>
<evidence type="ECO:0000313" key="6">
    <source>
        <dbReference type="EMBL" id="PQJ97491.1"/>
    </source>
</evidence>
<dbReference type="GO" id="GO:0016491">
    <property type="term" value="F:oxidoreductase activity"/>
    <property type="evidence" value="ECO:0007669"/>
    <property type="project" value="UniProtKB-KW"/>
</dbReference>
<evidence type="ECO:0000259" key="5">
    <source>
        <dbReference type="Pfam" id="PF00890"/>
    </source>
</evidence>
<proteinExistence type="predicted"/>
<gene>
    <name evidence="6" type="primary">cobZ</name>
    <name evidence="6" type="ORF">CXB77_00935</name>
</gene>
<sequence length="460" mass="48330">MTTTDILIIGGGAAALCAAIAARHSGATVLLCEQAPRSLRGGNTRHSRNLRIMHETITPLSTGRYPAYEFLADLDRASAGNSNADLARLLVYESADITAWLAGAGVQFQPVADGRLPPSRKTAFLLGGGTAMINALYATAEQLGVIIRYASEISALQLDGERVIQVQIKSGSATHTLTPRAVIAACGGAQANRDWWRTTWGAAADGLINRGTPFATGAVLNMLLDQGVQAVGDPTRAYLVAVDARSPADDGGIVTRIRCMPAGIVVDANGQRFHDEGGDTASTRYAIWGQRLAQCPGQIAYLLLDARGMRNAPPSLYSPCTAPDLSTLAEQLNIPTPALQATVAAYHAAICPPIDAQQLAHWHTVGLEPPKSHHALPLIEPPFGAYPMRPGITFTYHGVGVDAQMRVTLRNGSVMNNLFAAGMLMAPNIFSSGYVSGLALTISCVSGRLAGQAAALHVQG</sequence>
<feature type="domain" description="FAD-dependent oxidoreductase 2 FAD-binding" evidence="5">
    <location>
        <begin position="5"/>
        <end position="425"/>
    </location>
</feature>
<dbReference type="OrthoDB" id="9813348at2"/>
<keyword evidence="3" id="KW-0274">FAD</keyword>
<dbReference type="InterPro" id="IPR036188">
    <property type="entry name" value="FAD/NAD-bd_sf"/>
</dbReference>
<organism evidence="6 7">
    <name type="scientific">Chromatium okenii</name>
    <dbReference type="NCBI Taxonomy" id="61644"/>
    <lineage>
        <taxon>Bacteria</taxon>
        <taxon>Pseudomonadati</taxon>
        <taxon>Pseudomonadota</taxon>
        <taxon>Gammaproteobacteria</taxon>
        <taxon>Chromatiales</taxon>
        <taxon>Chromatiaceae</taxon>
        <taxon>Chromatium</taxon>
    </lineage>
</organism>
<evidence type="ECO:0000313" key="7">
    <source>
        <dbReference type="Proteomes" id="UP000239936"/>
    </source>
</evidence>
<evidence type="ECO:0000256" key="1">
    <source>
        <dbReference type="ARBA" id="ARBA00001974"/>
    </source>
</evidence>
<dbReference type="InterPro" id="IPR050315">
    <property type="entry name" value="FAD-oxidoreductase_2"/>
</dbReference>
<keyword evidence="7" id="KW-1185">Reference proteome</keyword>
<dbReference type="RefSeq" id="WP_105072450.1">
    <property type="nucleotide sequence ID" value="NZ_PPGH01000010.1"/>
</dbReference>
<reference evidence="6 7" key="1">
    <citation type="submission" date="2018-01" db="EMBL/GenBank/DDBJ databases">
        <title>The complete genome sequence of Chromatium okenii LaCa, a purple sulfur bacterium with a turbulent life.</title>
        <authorList>
            <person name="Luedin S.M."/>
            <person name="Liechti N."/>
            <person name="Storelli N."/>
            <person name="Danza F."/>
            <person name="Wittwer M."/>
            <person name="Pothier J.F."/>
            <person name="Tonolla M.A."/>
        </authorList>
    </citation>
    <scope>NUCLEOTIDE SEQUENCE [LARGE SCALE GENOMIC DNA]</scope>
    <source>
        <strain evidence="6 7">LaCa</strain>
    </source>
</reference>
<comment type="caution">
    <text evidence="6">The sequence shown here is derived from an EMBL/GenBank/DDBJ whole genome shotgun (WGS) entry which is preliminary data.</text>
</comment>
<evidence type="ECO:0000256" key="3">
    <source>
        <dbReference type="ARBA" id="ARBA00022827"/>
    </source>
</evidence>
<dbReference type="PANTHER" id="PTHR43400:SF7">
    <property type="entry name" value="FAD-DEPENDENT OXIDOREDUCTASE 2 FAD BINDING DOMAIN-CONTAINING PROTEIN"/>
    <property type="match status" value="1"/>
</dbReference>